<keyword evidence="3" id="KW-1185">Reference proteome</keyword>
<feature type="transmembrane region" description="Helical" evidence="1">
    <location>
        <begin position="71"/>
        <end position="100"/>
    </location>
</feature>
<protein>
    <submittedName>
        <fullName evidence="2">Uncharacterized protein</fullName>
    </submittedName>
</protein>
<dbReference type="RefSeq" id="WP_203932393.1">
    <property type="nucleotide sequence ID" value="NZ_BOPH01000102.1"/>
</dbReference>
<feature type="transmembrane region" description="Helical" evidence="1">
    <location>
        <begin position="190"/>
        <end position="210"/>
    </location>
</feature>
<sequence>MRPPARLVAAALALYPPHVRRRYGEEIVDLLAHSPRPWRDLTNVAWNATLERFGTVRRAPLRPYAARMGALLFAPMMFHIAVTVGMPVSSILAGAIGALVGRGTVSVSGDAGLQAGFEDGPLVGSIAVVVTVIAVLGVRAARLWTDALRLPALPVVVPAMVVLGAAGTTVAQLAYTTLANVPMDDALDPAWVAVPVSTVLWWILLTALVTRHRGLVRQGRTAAARLVVVAATAVTAGMCMTVHLLATGPQAPVTFLLMTGFTPLATACTPFTFALLRVAHRREVAAGG</sequence>
<keyword evidence="1" id="KW-0472">Membrane</keyword>
<feature type="transmembrane region" description="Helical" evidence="1">
    <location>
        <begin position="252"/>
        <end position="276"/>
    </location>
</feature>
<dbReference type="AlphaFoldDB" id="A0A8J4EFC9"/>
<evidence type="ECO:0000313" key="3">
    <source>
        <dbReference type="Proteomes" id="UP000635606"/>
    </source>
</evidence>
<keyword evidence="1" id="KW-0812">Transmembrane</keyword>
<dbReference type="EMBL" id="BOPH01000102">
    <property type="protein sequence ID" value="GIJ72538.1"/>
    <property type="molecule type" value="Genomic_DNA"/>
</dbReference>
<feature type="transmembrane region" description="Helical" evidence="1">
    <location>
        <begin position="150"/>
        <end position="170"/>
    </location>
</feature>
<accession>A0A8J4EFC9</accession>
<organism evidence="2 3">
    <name type="scientific">Virgisporangium ochraceum</name>
    <dbReference type="NCBI Taxonomy" id="65505"/>
    <lineage>
        <taxon>Bacteria</taxon>
        <taxon>Bacillati</taxon>
        <taxon>Actinomycetota</taxon>
        <taxon>Actinomycetes</taxon>
        <taxon>Micromonosporales</taxon>
        <taxon>Micromonosporaceae</taxon>
        <taxon>Virgisporangium</taxon>
    </lineage>
</organism>
<feature type="transmembrane region" description="Helical" evidence="1">
    <location>
        <begin position="222"/>
        <end position="246"/>
    </location>
</feature>
<proteinExistence type="predicted"/>
<keyword evidence="1" id="KW-1133">Transmembrane helix</keyword>
<evidence type="ECO:0000313" key="2">
    <source>
        <dbReference type="EMBL" id="GIJ72538.1"/>
    </source>
</evidence>
<reference evidence="2" key="1">
    <citation type="submission" date="2021-01" db="EMBL/GenBank/DDBJ databases">
        <title>Whole genome shotgun sequence of Virgisporangium ochraceum NBRC 16418.</title>
        <authorList>
            <person name="Komaki H."/>
            <person name="Tamura T."/>
        </authorList>
    </citation>
    <scope>NUCLEOTIDE SEQUENCE</scope>
    <source>
        <strain evidence="2">NBRC 16418</strain>
    </source>
</reference>
<dbReference type="Proteomes" id="UP000635606">
    <property type="component" value="Unassembled WGS sequence"/>
</dbReference>
<evidence type="ECO:0000256" key="1">
    <source>
        <dbReference type="SAM" id="Phobius"/>
    </source>
</evidence>
<gene>
    <name evidence="2" type="ORF">Voc01_074550</name>
</gene>
<comment type="caution">
    <text evidence="2">The sequence shown here is derived from an EMBL/GenBank/DDBJ whole genome shotgun (WGS) entry which is preliminary data.</text>
</comment>
<feature type="transmembrane region" description="Helical" evidence="1">
    <location>
        <begin position="120"/>
        <end position="138"/>
    </location>
</feature>
<name>A0A8J4EFC9_9ACTN</name>